<evidence type="ECO:0000313" key="5">
    <source>
        <dbReference type="Proteomes" id="UP001085076"/>
    </source>
</evidence>
<feature type="chain" id="PRO_5039568158" description="Stigma-specific Stig1 family protein" evidence="3">
    <location>
        <begin position="27"/>
        <end position="141"/>
    </location>
</feature>
<dbReference type="EMBL" id="JAGGNH010000002">
    <property type="protein sequence ID" value="KAJ0980650.1"/>
    <property type="molecule type" value="Genomic_DNA"/>
</dbReference>
<comment type="similarity">
    <text evidence="1">Belongs to the STIG1 family.</text>
</comment>
<sequence length="141" mass="15534">MSAIFKVLSWLLLLCFIINMIERIYGAVVSPGTHSEFLRAAVHGRRGRYLWCFGDPSVCLDRDKNPWGGNTCCFQRVCKDTMNDVKHCGECGHKCGYGLACCGGVCTNIESDPQHCGSCYHECPSKLECSFGMCGYGDGDL</sequence>
<dbReference type="PANTHER" id="PTHR33227">
    <property type="entry name" value="STIGMA-SPECIFIC STIG1-LIKE PROTEIN 3"/>
    <property type="match status" value="1"/>
</dbReference>
<keyword evidence="5" id="KW-1185">Reference proteome</keyword>
<keyword evidence="2 3" id="KW-0732">Signal</keyword>
<accession>A0A9D5CYH1</accession>
<comment type="caution">
    <text evidence="4">The sequence shown here is derived from an EMBL/GenBank/DDBJ whole genome shotgun (WGS) entry which is preliminary data.</text>
</comment>
<evidence type="ECO:0000256" key="1">
    <source>
        <dbReference type="ARBA" id="ARBA00006010"/>
    </source>
</evidence>
<proteinExistence type="inferred from homology"/>
<dbReference type="Pfam" id="PF04885">
    <property type="entry name" value="Stig1"/>
    <property type="match status" value="1"/>
</dbReference>
<evidence type="ECO:0008006" key="6">
    <source>
        <dbReference type="Google" id="ProtNLM"/>
    </source>
</evidence>
<dbReference type="AlphaFoldDB" id="A0A9D5CYH1"/>
<reference evidence="4" key="1">
    <citation type="submission" date="2021-03" db="EMBL/GenBank/DDBJ databases">
        <authorList>
            <person name="Li Z."/>
            <person name="Yang C."/>
        </authorList>
    </citation>
    <scope>NUCLEOTIDE SEQUENCE</scope>
    <source>
        <strain evidence="4">Dzin_1.0</strain>
        <tissue evidence="4">Leaf</tissue>
    </source>
</reference>
<dbReference type="InterPro" id="IPR006969">
    <property type="entry name" value="Stig-like"/>
</dbReference>
<name>A0A9D5CYH1_9LILI</name>
<dbReference type="OrthoDB" id="776013at2759"/>
<dbReference type="PANTHER" id="PTHR33227:SF54">
    <property type="entry name" value="PROTEIN STIG1"/>
    <property type="match status" value="1"/>
</dbReference>
<feature type="signal peptide" evidence="3">
    <location>
        <begin position="1"/>
        <end position="26"/>
    </location>
</feature>
<dbReference type="Proteomes" id="UP001085076">
    <property type="component" value="Miscellaneous, Linkage group lg02"/>
</dbReference>
<reference evidence="4" key="2">
    <citation type="journal article" date="2022" name="Hortic Res">
        <title>The genome of Dioscorea zingiberensis sheds light on the biosynthesis, origin and evolution of the medicinally important diosgenin saponins.</title>
        <authorList>
            <person name="Li Y."/>
            <person name="Tan C."/>
            <person name="Li Z."/>
            <person name="Guo J."/>
            <person name="Li S."/>
            <person name="Chen X."/>
            <person name="Wang C."/>
            <person name="Dai X."/>
            <person name="Yang H."/>
            <person name="Song W."/>
            <person name="Hou L."/>
            <person name="Xu J."/>
            <person name="Tong Z."/>
            <person name="Xu A."/>
            <person name="Yuan X."/>
            <person name="Wang W."/>
            <person name="Yang Q."/>
            <person name="Chen L."/>
            <person name="Sun Z."/>
            <person name="Wang K."/>
            <person name="Pan B."/>
            <person name="Chen J."/>
            <person name="Bao Y."/>
            <person name="Liu F."/>
            <person name="Qi X."/>
            <person name="Gang D.R."/>
            <person name="Wen J."/>
            <person name="Li J."/>
        </authorList>
    </citation>
    <scope>NUCLEOTIDE SEQUENCE</scope>
    <source>
        <strain evidence="4">Dzin_1.0</strain>
    </source>
</reference>
<evidence type="ECO:0000256" key="3">
    <source>
        <dbReference type="SAM" id="SignalP"/>
    </source>
</evidence>
<evidence type="ECO:0000256" key="2">
    <source>
        <dbReference type="ARBA" id="ARBA00022729"/>
    </source>
</evidence>
<protein>
    <recommendedName>
        <fullName evidence="6">Stigma-specific Stig1 family protein</fullName>
    </recommendedName>
</protein>
<organism evidence="4 5">
    <name type="scientific">Dioscorea zingiberensis</name>
    <dbReference type="NCBI Taxonomy" id="325984"/>
    <lineage>
        <taxon>Eukaryota</taxon>
        <taxon>Viridiplantae</taxon>
        <taxon>Streptophyta</taxon>
        <taxon>Embryophyta</taxon>
        <taxon>Tracheophyta</taxon>
        <taxon>Spermatophyta</taxon>
        <taxon>Magnoliopsida</taxon>
        <taxon>Liliopsida</taxon>
        <taxon>Dioscoreales</taxon>
        <taxon>Dioscoreaceae</taxon>
        <taxon>Dioscorea</taxon>
    </lineage>
</organism>
<gene>
    <name evidence="4" type="ORF">J5N97_008905</name>
</gene>
<evidence type="ECO:0000313" key="4">
    <source>
        <dbReference type="EMBL" id="KAJ0980650.1"/>
    </source>
</evidence>